<protein>
    <submittedName>
        <fullName evidence="1">Uncharacterized protein</fullName>
    </submittedName>
</protein>
<gene>
    <name evidence="1" type="ORF">CCOS01_07596</name>
</gene>
<proteinExistence type="predicted"/>
<evidence type="ECO:0000313" key="2">
    <source>
        <dbReference type="Proteomes" id="UP001240678"/>
    </source>
</evidence>
<dbReference type="AlphaFoldDB" id="A0AAI9YY41"/>
<accession>A0AAI9YY41</accession>
<name>A0AAI9YY41_9PEZI</name>
<sequence>MSTTTSSWYLSIHPQIQPYAAS</sequence>
<evidence type="ECO:0000313" key="1">
    <source>
        <dbReference type="EMBL" id="KAK1527334.1"/>
    </source>
</evidence>
<dbReference type="Proteomes" id="UP001240678">
    <property type="component" value="Unassembled WGS sequence"/>
</dbReference>
<organism evidence="1 2">
    <name type="scientific">Colletotrichum costaricense</name>
    <dbReference type="NCBI Taxonomy" id="1209916"/>
    <lineage>
        <taxon>Eukaryota</taxon>
        <taxon>Fungi</taxon>
        <taxon>Dikarya</taxon>
        <taxon>Ascomycota</taxon>
        <taxon>Pezizomycotina</taxon>
        <taxon>Sordariomycetes</taxon>
        <taxon>Hypocreomycetidae</taxon>
        <taxon>Glomerellales</taxon>
        <taxon>Glomerellaceae</taxon>
        <taxon>Colletotrichum</taxon>
        <taxon>Colletotrichum acutatum species complex</taxon>
    </lineage>
</organism>
<comment type="caution">
    <text evidence="1">The sequence shown here is derived from an EMBL/GenBank/DDBJ whole genome shotgun (WGS) entry which is preliminary data.</text>
</comment>
<keyword evidence="2" id="KW-1185">Reference proteome</keyword>
<dbReference type="EMBL" id="MOOE01000007">
    <property type="protein sequence ID" value="KAK1527334.1"/>
    <property type="molecule type" value="Genomic_DNA"/>
</dbReference>
<reference evidence="1 2" key="1">
    <citation type="submission" date="2016-10" db="EMBL/GenBank/DDBJ databases">
        <title>The genome sequence of Colletotrichum fioriniae PJ7.</title>
        <authorList>
            <person name="Baroncelli R."/>
        </authorList>
    </citation>
    <scope>NUCLEOTIDE SEQUENCE [LARGE SCALE GENOMIC DNA]</scope>
    <source>
        <strain evidence="1 2">IMI 309622</strain>
    </source>
</reference>